<evidence type="ECO:0000313" key="1">
    <source>
        <dbReference type="EMBL" id="PFH52338.1"/>
    </source>
</evidence>
<reference evidence="1 2" key="1">
    <citation type="submission" date="2014-02" db="EMBL/GenBank/DDBJ databases">
        <title>Transposable element dynamics among asymbiotic and ectomycorrhizal Amanita fungi.</title>
        <authorList>
            <consortium name="DOE Joint Genome Institute"/>
            <person name="Hess J."/>
            <person name="Skrede I."/>
            <person name="Wolfe B."/>
            <person name="LaButti K."/>
            <person name="Ohm R.A."/>
            <person name="Grigoriev I.V."/>
            <person name="Pringle A."/>
        </authorList>
    </citation>
    <scope>NUCLEOTIDE SEQUENCE [LARGE SCALE GENOMIC DNA]</scope>
    <source>
        <strain evidence="1 2">SKay4041</strain>
    </source>
</reference>
<evidence type="ECO:0008006" key="3">
    <source>
        <dbReference type="Google" id="ProtNLM"/>
    </source>
</evidence>
<accession>A0A2A9NQG2</accession>
<protein>
    <recommendedName>
        <fullName evidence="3">F-box domain-containing protein</fullName>
    </recommendedName>
</protein>
<dbReference type="EMBL" id="KZ301980">
    <property type="protein sequence ID" value="PFH52338.1"/>
    <property type="molecule type" value="Genomic_DNA"/>
</dbReference>
<name>A0A2A9NQG2_9AGAR</name>
<dbReference type="OrthoDB" id="2595178at2759"/>
<sequence>MSTNTVLLHPRPYALVPGKLLLLPLLPLRKQVKPLPVEIWYHIFTFALHADEHAVLARSLLSVCKAFKDIALPLVYSNISIAAMETLERFYRILYDADQKWDSIRRIPYSSPGRWVHALNLSKLEPVGKTEALALDSLLTNLFPLVPFLTRLSINPSFILSRRALISLAEKDGIKHLCSLEGISYIPPQPSSVDSDPFMQLLKRCTNLEVLEVIGQALDLTDLESSFDELPMSLPESLAPLKLPKLHTLCVLSMHSSPLLLTLLNSPLPSLSKLTITPYHDIPYPASLTSNFIEIHGEGLRSLLFRTLKSWPTYLHPSPTLVLQTCPSLQHLSLENPLPSLTLVENHPLRILSIPRPNSEFWRVLEKLLPNLPALRVVRMRDVRWLKGGISVRAQETGTQGEMREWVRRLGRYGVHVLDADWKPYKS</sequence>
<dbReference type="STRING" id="703135.A0A2A9NQG2"/>
<dbReference type="AlphaFoldDB" id="A0A2A9NQG2"/>
<dbReference type="Proteomes" id="UP000242287">
    <property type="component" value="Unassembled WGS sequence"/>
</dbReference>
<gene>
    <name evidence="1" type="ORF">AMATHDRAFT_46456</name>
</gene>
<proteinExistence type="predicted"/>
<organism evidence="1 2">
    <name type="scientific">Amanita thiersii Skay4041</name>
    <dbReference type="NCBI Taxonomy" id="703135"/>
    <lineage>
        <taxon>Eukaryota</taxon>
        <taxon>Fungi</taxon>
        <taxon>Dikarya</taxon>
        <taxon>Basidiomycota</taxon>
        <taxon>Agaricomycotina</taxon>
        <taxon>Agaricomycetes</taxon>
        <taxon>Agaricomycetidae</taxon>
        <taxon>Agaricales</taxon>
        <taxon>Pluteineae</taxon>
        <taxon>Amanitaceae</taxon>
        <taxon>Amanita</taxon>
    </lineage>
</organism>
<evidence type="ECO:0000313" key="2">
    <source>
        <dbReference type="Proteomes" id="UP000242287"/>
    </source>
</evidence>
<keyword evidence="2" id="KW-1185">Reference proteome</keyword>